<feature type="transmembrane region" description="Helical" evidence="1">
    <location>
        <begin position="20"/>
        <end position="38"/>
    </location>
</feature>
<keyword evidence="1" id="KW-1133">Transmembrane helix</keyword>
<feature type="transmembrane region" description="Helical" evidence="1">
    <location>
        <begin position="178"/>
        <end position="207"/>
    </location>
</feature>
<keyword evidence="1" id="KW-0472">Membrane</keyword>
<sequence>MPTMPEMTRGGPGPRGIDGAIGAMIALALLALAVALVWTDLHRGPWYDEFYTDYVTRGGQSWLRQLRESWLADNHPPLFYILARASAWLGEIETRRLLNLAFAALALAGGGLVVRDAPRLLPAAGGLALLLAANPWTVWAGSDLRSYFLSQCAGAVLALSLAALWIEGTPGSRGRRAAYWGALFFAFNTHIITTIIAGALVLAFLAGAAWRKDWPQLRALLVPALASAALFLVVSAIQYPMWEANTRVFWLAPGFDSARYAIEYAVQRTIGANPVVLLAALAGCGLLAREAVRSRTLPGELGALLLLATGVAIAVAGLIAIHLLRPILIEKYLSALTATVAAGVALGFGRALVALPARAAQVLLLAGLAWTLYALAGNAERTVARNSWLGTGRLIAREAARCADTAVHTDGFWNADVMAMSPADNRLVAPYAYRSVARRLGFRIERDGSRRISARCPTLFWAEHDTRHRFDEAAILAHLRNRGFALDAITLYRIGDGWVASDRPLSPAP</sequence>
<feature type="transmembrane region" description="Helical" evidence="1">
    <location>
        <begin position="359"/>
        <end position="376"/>
    </location>
</feature>
<keyword evidence="1" id="KW-0812">Transmembrane</keyword>
<comment type="caution">
    <text evidence="2">The sequence shown here is derived from an EMBL/GenBank/DDBJ whole genome shotgun (WGS) entry which is preliminary data.</text>
</comment>
<gene>
    <name evidence="2" type="ORF">PYV00_13230</name>
</gene>
<feature type="transmembrane region" description="Helical" evidence="1">
    <location>
        <begin position="333"/>
        <end position="353"/>
    </location>
</feature>
<protein>
    <recommendedName>
        <fullName evidence="4">Glycosyltransferase RgtA/B/C/D-like domain-containing protein</fullName>
    </recommendedName>
</protein>
<evidence type="ECO:0000256" key="1">
    <source>
        <dbReference type="SAM" id="Phobius"/>
    </source>
</evidence>
<name>A0ABT5WRL2_9SPHN</name>
<feature type="transmembrane region" description="Helical" evidence="1">
    <location>
        <begin position="97"/>
        <end position="114"/>
    </location>
</feature>
<keyword evidence="3" id="KW-1185">Reference proteome</keyword>
<dbReference type="RefSeq" id="WP_275228746.1">
    <property type="nucleotide sequence ID" value="NZ_JARESE010000044.1"/>
</dbReference>
<evidence type="ECO:0000313" key="2">
    <source>
        <dbReference type="EMBL" id="MDE8652666.1"/>
    </source>
</evidence>
<feature type="transmembrane region" description="Helical" evidence="1">
    <location>
        <begin position="120"/>
        <end position="140"/>
    </location>
</feature>
<dbReference type="EMBL" id="JARESE010000044">
    <property type="protein sequence ID" value="MDE8652666.1"/>
    <property type="molecule type" value="Genomic_DNA"/>
</dbReference>
<feature type="transmembrane region" description="Helical" evidence="1">
    <location>
        <begin position="219"/>
        <end position="241"/>
    </location>
</feature>
<feature type="transmembrane region" description="Helical" evidence="1">
    <location>
        <begin position="301"/>
        <end position="321"/>
    </location>
</feature>
<dbReference type="Proteomes" id="UP001216253">
    <property type="component" value="Unassembled WGS sequence"/>
</dbReference>
<accession>A0ABT5WRL2</accession>
<feature type="transmembrane region" description="Helical" evidence="1">
    <location>
        <begin position="147"/>
        <end position="166"/>
    </location>
</feature>
<reference evidence="2 3" key="1">
    <citation type="submission" date="2023-03" db="EMBL/GenBank/DDBJ databases">
        <title>NovoSphingobium album sp. nov. isolated from polycyclic aromatic hydrocarbons- and heavy-metal polluted soil.</title>
        <authorList>
            <person name="Liu Z."/>
            <person name="Wang K."/>
        </authorList>
    </citation>
    <scope>NUCLEOTIDE SEQUENCE [LARGE SCALE GENOMIC DNA]</scope>
    <source>
        <strain evidence="2 3">H3SJ31-1</strain>
    </source>
</reference>
<evidence type="ECO:0000313" key="3">
    <source>
        <dbReference type="Proteomes" id="UP001216253"/>
    </source>
</evidence>
<evidence type="ECO:0008006" key="4">
    <source>
        <dbReference type="Google" id="ProtNLM"/>
    </source>
</evidence>
<organism evidence="2 3">
    <name type="scientific">Novosphingobium album</name>
    <name type="common">ex Liu et al. 2023</name>
    <dbReference type="NCBI Taxonomy" id="3031130"/>
    <lineage>
        <taxon>Bacteria</taxon>
        <taxon>Pseudomonadati</taxon>
        <taxon>Pseudomonadota</taxon>
        <taxon>Alphaproteobacteria</taxon>
        <taxon>Sphingomonadales</taxon>
        <taxon>Sphingomonadaceae</taxon>
        <taxon>Novosphingobium</taxon>
    </lineage>
</organism>
<proteinExistence type="predicted"/>